<comment type="caution">
    <text evidence="1">The sequence shown here is derived from an EMBL/GenBank/DDBJ whole genome shotgun (WGS) entry which is preliminary data.</text>
</comment>
<sequence>MQPSCVASLLSCVGTPPLSITPLSITDFLFSLGASNSLFVPLSWSGRIWGPTLYRLDARVNSVVPLLIVARELSNMLTLAQFLQPL</sequence>
<keyword evidence="2" id="KW-1185">Reference proteome</keyword>
<name>A0A6L5BDF3_APIGR</name>
<gene>
    <name evidence="1" type="ORF">AG4045_001616</name>
</gene>
<dbReference type="AlphaFoldDB" id="A0A6L5BDF3"/>
<protein>
    <submittedName>
        <fullName evidence="1">Uncharacterized protein</fullName>
    </submittedName>
</protein>
<evidence type="ECO:0000313" key="2">
    <source>
        <dbReference type="Proteomes" id="UP000593563"/>
    </source>
</evidence>
<dbReference type="EMBL" id="WRXP01001692">
    <property type="protein sequence ID" value="KAF1002084.1"/>
    <property type="molecule type" value="Genomic_DNA"/>
</dbReference>
<dbReference type="Proteomes" id="UP000593563">
    <property type="component" value="Unassembled WGS sequence"/>
</dbReference>
<proteinExistence type="predicted"/>
<evidence type="ECO:0000313" key="1">
    <source>
        <dbReference type="EMBL" id="KAF1002084.1"/>
    </source>
</evidence>
<organism evidence="1 2">
    <name type="scientific">Apium graveolens</name>
    <name type="common">Celery</name>
    <dbReference type="NCBI Taxonomy" id="4045"/>
    <lineage>
        <taxon>Eukaryota</taxon>
        <taxon>Viridiplantae</taxon>
        <taxon>Streptophyta</taxon>
        <taxon>Embryophyta</taxon>
        <taxon>Tracheophyta</taxon>
        <taxon>Spermatophyta</taxon>
        <taxon>Magnoliopsida</taxon>
        <taxon>eudicotyledons</taxon>
        <taxon>Gunneridae</taxon>
        <taxon>Pentapetalae</taxon>
        <taxon>asterids</taxon>
        <taxon>campanulids</taxon>
        <taxon>Apiales</taxon>
        <taxon>Apiaceae</taxon>
        <taxon>Apioideae</taxon>
        <taxon>apioid superclade</taxon>
        <taxon>Apieae</taxon>
        <taxon>Apium</taxon>
    </lineage>
</organism>
<accession>A0A6L5BDF3</accession>
<reference evidence="1" key="1">
    <citation type="submission" date="2020-01" db="EMBL/GenBank/DDBJ databases">
        <title>The Celery Genome Sequence Reveals Sequential Paleo-tetraploidization, Resistance Gene Elimination, Karyotype Evolution, and Functional Innovation in Apiales.</title>
        <authorList>
            <person name="Song X."/>
        </authorList>
    </citation>
    <scope>NUCLEOTIDE SEQUENCE</scope>
    <source>
        <tissue evidence="1">Leaf</tissue>
    </source>
</reference>